<dbReference type="EMBL" id="KQ234875">
    <property type="protein sequence ID" value="KMZ83622.1"/>
    <property type="molecule type" value="Genomic_DNA"/>
</dbReference>
<dbReference type="AlphaFoldDB" id="A0A0J9SNL9"/>
<dbReference type="PANTHER" id="PTHR22959:SF0">
    <property type="entry name" value="PARTNER OF Y14 AND MAGO"/>
    <property type="match status" value="1"/>
</dbReference>
<feature type="domain" description="WIBG Mago-binding" evidence="2">
    <location>
        <begin position="46"/>
        <end position="72"/>
    </location>
</feature>
<feature type="region of interest" description="Disordered" evidence="1">
    <location>
        <begin position="1"/>
        <end position="24"/>
    </location>
</feature>
<protein>
    <recommendedName>
        <fullName evidence="2">WIBG Mago-binding domain-containing protein</fullName>
    </recommendedName>
</protein>
<dbReference type="SMART" id="SM01273">
    <property type="entry name" value="Mago-bind"/>
    <property type="match status" value="1"/>
</dbReference>
<dbReference type="GO" id="GO:0003723">
    <property type="term" value="F:RNA binding"/>
    <property type="evidence" value="ECO:0007669"/>
    <property type="project" value="TreeGrafter"/>
</dbReference>
<evidence type="ECO:0000313" key="3">
    <source>
        <dbReference type="EMBL" id="KMZ83622.1"/>
    </source>
</evidence>
<dbReference type="SUPFAM" id="SSF101931">
    <property type="entry name" value="Pym (Within the bgcn gene intron protein, WIBG), N-terminal domain"/>
    <property type="match status" value="1"/>
</dbReference>
<evidence type="ECO:0000256" key="1">
    <source>
        <dbReference type="SAM" id="MobiDB-lite"/>
    </source>
</evidence>
<feature type="compositionally biased region" description="Polar residues" evidence="1">
    <location>
        <begin position="89"/>
        <end position="101"/>
    </location>
</feature>
<dbReference type="GO" id="GO:1903259">
    <property type="term" value="P:exon-exon junction complex disassembly"/>
    <property type="evidence" value="ECO:0007669"/>
    <property type="project" value="InterPro"/>
</dbReference>
<name>A0A0J9SNL9_PLAV1</name>
<organism evidence="3 4">
    <name type="scientific">Plasmodium vivax (strain Brazil I)</name>
    <dbReference type="NCBI Taxonomy" id="1033975"/>
    <lineage>
        <taxon>Eukaryota</taxon>
        <taxon>Sar</taxon>
        <taxon>Alveolata</taxon>
        <taxon>Apicomplexa</taxon>
        <taxon>Aconoidasida</taxon>
        <taxon>Haemosporida</taxon>
        <taxon>Plasmodiidae</taxon>
        <taxon>Plasmodium</taxon>
        <taxon>Plasmodium (Plasmodium)</taxon>
    </lineage>
</organism>
<gene>
    <name evidence="3" type="ORF">PVBG_00702</name>
</gene>
<dbReference type="GO" id="GO:0005737">
    <property type="term" value="C:cytoplasm"/>
    <property type="evidence" value="ECO:0007669"/>
    <property type="project" value="TreeGrafter"/>
</dbReference>
<dbReference type="InterPro" id="IPR015362">
    <property type="entry name" value="WIBG_mago-bd"/>
</dbReference>
<dbReference type="GO" id="GO:0035145">
    <property type="term" value="C:exon-exon junction complex"/>
    <property type="evidence" value="ECO:0007669"/>
    <property type="project" value="TreeGrafter"/>
</dbReference>
<accession>A0A0J9SNL9</accession>
<feature type="compositionally biased region" description="Basic residues" evidence="1">
    <location>
        <begin position="156"/>
        <end position="168"/>
    </location>
</feature>
<dbReference type="PANTHER" id="PTHR22959">
    <property type="entry name" value="PYM PROTEIN"/>
    <property type="match status" value="1"/>
</dbReference>
<dbReference type="InterPro" id="IPR039333">
    <property type="entry name" value="PYM1"/>
</dbReference>
<evidence type="ECO:0000259" key="2">
    <source>
        <dbReference type="SMART" id="SM01273"/>
    </source>
</evidence>
<evidence type="ECO:0000313" key="4">
    <source>
        <dbReference type="Proteomes" id="UP000053327"/>
    </source>
</evidence>
<proteinExistence type="predicted"/>
<sequence>MNSRSVTGNKFAGGPNSFENNDSRENYLKEVVTPLGDVYILNEKTNEKFIKGTQRSDGTFRKTIRVRTDYMPQEENCVYQVKGKILEQQNKSRFASSSTKTYAGENPLDSSAASAKKVVTNSALKIFANKSAEKKVPGWNPINENENENENEKAKNLKKKKKKKKKKKTDGETVEN</sequence>
<dbReference type="Proteomes" id="UP000053327">
    <property type="component" value="Unassembled WGS sequence"/>
</dbReference>
<reference evidence="3 4" key="1">
    <citation type="submission" date="2011-08" db="EMBL/GenBank/DDBJ databases">
        <title>The Genome Sequence of Plasmodium vivax Brazil I.</title>
        <authorList>
            <consortium name="The Broad Institute Genome Sequencing Platform"/>
            <consortium name="The Broad Institute Genome Sequencing Center for Infectious Disease"/>
            <person name="Neafsey D."/>
            <person name="Carlton J."/>
            <person name="Barnwell J."/>
            <person name="Collins W."/>
            <person name="Escalante A."/>
            <person name="Mullikin J."/>
            <person name="Saul A."/>
            <person name="Guigo R."/>
            <person name="Camara F."/>
            <person name="Young S.K."/>
            <person name="Zeng Q."/>
            <person name="Gargeya S."/>
            <person name="Fitzgerald M."/>
            <person name="Haas B."/>
            <person name="Abouelleil A."/>
            <person name="Alvarado L."/>
            <person name="Arachchi H.M."/>
            <person name="Berlin A."/>
            <person name="Brown A."/>
            <person name="Chapman S.B."/>
            <person name="Chen Z."/>
            <person name="Dunbar C."/>
            <person name="Freedman E."/>
            <person name="Gearin G."/>
            <person name="Gellesch M."/>
            <person name="Goldberg J."/>
            <person name="Griggs A."/>
            <person name="Gujja S."/>
            <person name="Heiman D."/>
            <person name="Howarth C."/>
            <person name="Larson L."/>
            <person name="Lui A."/>
            <person name="MacDonald P.J.P."/>
            <person name="Montmayeur A."/>
            <person name="Murphy C."/>
            <person name="Neiman D."/>
            <person name="Pearson M."/>
            <person name="Priest M."/>
            <person name="Roberts A."/>
            <person name="Saif S."/>
            <person name="Shea T."/>
            <person name="Shenoy N."/>
            <person name="Sisk P."/>
            <person name="Stolte C."/>
            <person name="Sykes S."/>
            <person name="Wortman J."/>
            <person name="Nusbaum C."/>
            <person name="Birren B."/>
        </authorList>
    </citation>
    <scope>NUCLEOTIDE SEQUENCE [LARGE SCALE GENOMIC DNA]</scope>
    <source>
        <strain evidence="3 4">Brazil I</strain>
    </source>
</reference>
<dbReference type="Pfam" id="PF09282">
    <property type="entry name" value="Mago-bind"/>
    <property type="match status" value="1"/>
</dbReference>
<dbReference type="OrthoDB" id="21625at2759"/>
<feature type="region of interest" description="Disordered" evidence="1">
    <location>
        <begin position="134"/>
        <end position="176"/>
    </location>
</feature>
<feature type="region of interest" description="Disordered" evidence="1">
    <location>
        <begin position="89"/>
        <end position="113"/>
    </location>
</feature>
<dbReference type="InterPro" id="IPR036348">
    <property type="entry name" value="WIBG_N_sf"/>
</dbReference>